<dbReference type="RefSeq" id="WP_010754495.1">
    <property type="nucleotide sequence ID" value="NZ_ASVU01000001.1"/>
</dbReference>
<proteinExistence type="predicted"/>
<dbReference type="OrthoDB" id="2197438at2"/>
<reference evidence="1 2" key="1">
    <citation type="submission" date="2013-02" db="EMBL/GenBank/DDBJ databases">
        <title>The Genome Sequence of Enterococcus asini ATCC_700915.</title>
        <authorList>
            <consortium name="The Broad Institute Genome Sequencing Platform"/>
            <consortium name="The Broad Institute Genome Sequencing Center for Infectious Disease"/>
            <person name="Earl A.M."/>
            <person name="Gilmore M.S."/>
            <person name="Lebreton F."/>
            <person name="Walker B."/>
            <person name="Young S.K."/>
            <person name="Zeng Q."/>
            <person name="Gargeya S."/>
            <person name="Fitzgerald M."/>
            <person name="Haas B."/>
            <person name="Abouelleil A."/>
            <person name="Alvarado L."/>
            <person name="Arachchi H.M."/>
            <person name="Berlin A.M."/>
            <person name="Chapman S.B."/>
            <person name="Dewar J."/>
            <person name="Goldberg J."/>
            <person name="Griggs A."/>
            <person name="Gujja S."/>
            <person name="Hansen M."/>
            <person name="Howarth C."/>
            <person name="Imamovic A."/>
            <person name="Larimer J."/>
            <person name="McCowan C."/>
            <person name="Murphy C."/>
            <person name="Neiman D."/>
            <person name="Pearson M."/>
            <person name="Priest M."/>
            <person name="Roberts A."/>
            <person name="Saif S."/>
            <person name="Shea T."/>
            <person name="Sisk P."/>
            <person name="Sykes S."/>
            <person name="Wortman J."/>
            <person name="Nusbaum C."/>
            <person name="Birren B."/>
        </authorList>
    </citation>
    <scope>NUCLEOTIDE SEQUENCE [LARGE SCALE GENOMIC DNA]</scope>
    <source>
        <strain evidence="1 2">ATCC 700915</strain>
    </source>
</reference>
<dbReference type="Proteomes" id="UP000013777">
    <property type="component" value="Unassembled WGS sequence"/>
</dbReference>
<dbReference type="EMBL" id="AJAP01000018">
    <property type="protein sequence ID" value="EOH85733.1"/>
    <property type="molecule type" value="Genomic_DNA"/>
</dbReference>
<accession>R2PQY5</accession>
<comment type="caution">
    <text evidence="1">The sequence shown here is derived from an EMBL/GenBank/DDBJ whole genome shotgun (WGS) entry which is preliminary data.</text>
</comment>
<sequence>MIVTFNQIAYFKPATTARRLKAYYHSETMRPEVFLNYLRLINLVATLCPNVAQLSVDLYREEVRELFFLQKDNPAIIKHLWRFRRFFTAAECCALLQKVVLETGAAAGKNEKSVFPIVPGAQSALIFVDFYRIDGEKPKISAHFPAKEPLFFGQSS</sequence>
<name>R2PQY5_9ENTE</name>
<dbReference type="PATRIC" id="fig|1158606.3.peg.1818"/>
<keyword evidence="2" id="KW-1185">Reference proteome</keyword>
<protein>
    <submittedName>
        <fullName evidence="1">Uncharacterized protein</fullName>
    </submittedName>
</protein>
<evidence type="ECO:0000313" key="1">
    <source>
        <dbReference type="EMBL" id="EOH85733.1"/>
    </source>
</evidence>
<dbReference type="HOGENOM" id="CLU_1683814_0_0_9"/>
<evidence type="ECO:0000313" key="2">
    <source>
        <dbReference type="Proteomes" id="UP000013777"/>
    </source>
</evidence>
<organism evidence="1 2">
    <name type="scientific">Enterococcus asini ATCC 700915</name>
    <dbReference type="NCBI Taxonomy" id="1158606"/>
    <lineage>
        <taxon>Bacteria</taxon>
        <taxon>Bacillati</taxon>
        <taxon>Bacillota</taxon>
        <taxon>Bacilli</taxon>
        <taxon>Lactobacillales</taxon>
        <taxon>Enterococcaceae</taxon>
        <taxon>Enterococcus</taxon>
    </lineage>
</organism>
<dbReference type="GeneID" id="78364909"/>
<dbReference type="AlphaFoldDB" id="R2PQY5"/>
<gene>
    <name evidence="1" type="ORF">UAS_01871</name>
</gene>